<keyword evidence="2" id="KW-0695">RNA-directed DNA polymerase</keyword>
<dbReference type="PANTHER" id="PTHR33116">
    <property type="entry name" value="REVERSE TRANSCRIPTASE ZINC-BINDING DOMAIN-CONTAINING PROTEIN-RELATED-RELATED"/>
    <property type="match status" value="1"/>
</dbReference>
<gene>
    <name evidence="2" type="ORF">Slati_0881800</name>
</gene>
<dbReference type="SUPFAM" id="SSF56219">
    <property type="entry name" value="DNase I-like"/>
    <property type="match status" value="1"/>
</dbReference>
<keyword evidence="2" id="KW-0808">Transferase</keyword>
<dbReference type="InterPro" id="IPR000477">
    <property type="entry name" value="RT_dom"/>
</dbReference>
<dbReference type="PANTHER" id="PTHR33116:SF78">
    <property type="entry name" value="OS12G0587133 PROTEIN"/>
    <property type="match status" value="1"/>
</dbReference>
<evidence type="ECO:0000259" key="1">
    <source>
        <dbReference type="Pfam" id="PF00078"/>
    </source>
</evidence>
<evidence type="ECO:0000313" key="2">
    <source>
        <dbReference type="EMBL" id="KAL0455426.1"/>
    </source>
</evidence>
<dbReference type="InterPro" id="IPR036691">
    <property type="entry name" value="Endo/exonu/phosph_ase_sf"/>
</dbReference>
<dbReference type="AlphaFoldDB" id="A0AAW2XT03"/>
<dbReference type="Pfam" id="PF00078">
    <property type="entry name" value="RVT_1"/>
    <property type="match status" value="1"/>
</dbReference>
<dbReference type="EMBL" id="JACGWN010000003">
    <property type="protein sequence ID" value="KAL0455426.1"/>
    <property type="molecule type" value="Genomic_DNA"/>
</dbReference>
<dbReference type="GO" id="GO:0003964">
    <property type="term" value="F:RNA-directed DNA polymerase activity"/>
    <property type="evidence" value="ECO:0007669"/>
    <property type="project" value="UniProtKB-KW"/>
</dbReference>
<reference evidence="2" key="2">
    <citation type="journal article" date="2024" name="Plant">
        <title>Genomic evolution and insights into agronomic trait innovations of Sesamum species.</title>
        <authorList>
            <person name="Miao H."/>
            <person name="Wang L."/>
            <person name="Qu L."/>
            <person name="Liu H."/>
            <person name="Sun Y."/>
            <person name="Le M."/>
            <person name="Wang Q."/>
            <person name="Wei S."/>
            <person name="Zheng Y."/>
            <person name="Lin W."/>
            <person name="Duan Y."/>
            <person name="Cao H."/>
            <person name="Xiong S."/>
            <person name="Wang X."/>
            <person name="Wei L."/>
            <person name="Li C."/>
            <person name="Ma Q."/>
            <person name="Ju M."/>
            <person name="Zhao R."/>
            <person name="Li G."/>
            <person name="Mu C."/>
            <person name="Tian Q."/>
            <person name="Mei H."/>
            <person name="Zhang T."/>
            <person name="Gao T."/>
            <person name="Zhang H."/>
        </authorList>
    </citation>
    <scope>NUCLEOTIDE SEQUENCE</scope>
    <source>
        <strain evidence="2">KEN1</strain>
    </source>
</reference>
<feature type="domain" description="Reverse transcriptase" evidence="1">
    <location>
        <begin position="585"/>
        <end position="733"/>
    </location>
</feature>
<keyword evidence="2" id="KW-0548">Nucleotidyltransferase</keyword>
<protein>
    <submittedName>
        <fullName evidence="2">LINE-1 reverse transcriptase</fullName>
    </submittedName>
</protein>
<comment type="caution">
    <text evidence="2">The sequence shown here is derived from an EMBL/GenBank/DDBJ whole genome shotgun (WGS) entry which is preliminary data.</text>
</comment>
<dbReference type="Gene3D" id="3.60.10.10">
    <property type="entry name" value="Endonuclease/exonuclease/phosphatase"/>
    <property type="match status" value="1"/>
</dbReference>
<proteinExistence type="predicted"/>
<dbReference type="InterPro" id="IPR043502">
    <property type="entry name" value="DNA/RNA_pol_sf"/>
</dbReference>
<organism evidence="2">
    <name type="scientific">Sesamum latifolium</name>
    <dbReference type="NCBI Taxonomy" id="2727402"/>
    <lineage>
        <taxon>Eukaryota</taxon>
        <taxon>Viridiplantae</taxon>
        <taxon>Streptophyta</taxon>
        <taxon>Embryophyta</taxon>
        <taxon>Tracheophyta</taxon>
        <taxon>Spermatophyta</taxon>
        <taxon>Magnoliopsida</taxon>
        <taxon>eudicotyledons</taxon>
        <taxon>Gunneridae</taxon>
        <taxon>Pentapetalae</taxon>
        <taxon>asterids</taxon>
        <taxon>lamiids</taxon>
        <taxon>Lamiales</taxon>
        <taxon>Pedaliaceae</taxon>
        <taxon>Sesamum</taxon>
    </lineage>
</organism>
<sequence length="1026" mass="116482">MDKPWLQHLGSECVLCRASTLETHYHLFFSCPFALECLREIRATVTFHWPYSSWDTAIRWAAARWRGKHVVNASYKALLASLVYHLWEERNYRIFQQTERTPVVIARVIVSEIRDLIISKHMVDSVPVSIKLRHLPVELWTNEGLSIVASGIGRPLYPDAITRACTRLDFARVCVMLDISLKLPKHIVDMVPQEDGGETACKVDVEYEWLPPKCNTCMSLGHSMKGCPTMKPKQPPVSVKQQRPRLVREPVRGIGRIRCSYLERAGPEPQRSSGDIRGAAEEFQECLWGMGLITLPMQGEWFTWHNCSRDSRSLWKRLDRLLVNDCWLGCWPNTYYVSLNARTSDHSPLVLRGDTPIQSSTATEKRDLSNDVKLAASFLDAAQNLLAQDRQNPIFLHLEFCCKMVLRLATKLEQHMLHQRAKLAWMKGGDQCSRIFFRKVAKRRSSKRVFQITDSTGQVFTTQPEVISEFITYYQSLLGGDRRDRLIDLLYFRQWARHIISEDEALLLVQSVTPGEIKQAVFDIDESKAPGPDGYSSGFFKAAWPIVGEEVTRAIMEFFVTGRLLKQVNSTLILLIPKVNTPTVVAEFWPISCCNVLYKVITKILVQRMRGILDKLISPSQNAFVPGRSIGENILLAQELFNGYNQQHLPPRCALKVDLRKAYDTVEWDFLSAVLALFGFPKQFILWIEECVTMPSFSVCLNGSPHGFFRGARGLRQGDPMSPYLFVLVMEVLTLYSNSLTKMEDSLIIGTVEGHLPLHYLGLLLLASRLSIADCKPILQKIDSRIRGWDGIMLSFAGRVQLIKSVLTALQGCTGVGYAKVSWQQVCRPVTEGGLGIRDLLALNRGLMSRHLWRVITADRSSIWVDWIFHYRLRGNSIWTVSDRSGSWEWRKLVRLRVCLRPFIVYKIGSGTSFSLCHNPWHELGPLILRFPLGPRHSATSATALLSTVIMEGSWNWPPITNIESIEITNSLPIIHGGIDRILWMGPGGSFSSAAAYDVFHPPGPKVDWSSLLVGTFKIPRHRFIL</sequence>
<dbReference type="SUPFAM" id="SSF56672">
    <property type="entry name" value="DNA/RNA polymerases"/>
    <property type="match status" value="1"/>
</dbReference>
<name>A0AAW2XT03_9LAMI</name>
<dbReference type="CDD" id="cd01650">
    <property type="entry name" value="RT_nLTR_like"/>
    <property type="match status" value="1"/>
</dbReference>
<reference evidence="2" key="1">
    <citation type="submission" date="2020-06" db="EMBL/GenBank/DDBJ databases">
        <authorList>
            <person name="Li T."/>
            <person name="Hu X."/>
            <person name="Zhang T."/>
            <person name="Song X."/>
            <person name="Zhang H."/>
            <person name="Dai N."/>
            <person name="Sheng W."/>
            <person name="Hou X."/>
            <person name="Wei L."/>
        </authorList>
    </citation>
    <scope>NUCLEOTIDE SEQUENCE</scope>
    <source>
        <strain evidence="2">KEN1</strain>
        <tissue evidence="2">Leaf</tissue>
    </source>
</reference>
<accession>A0AAW2XT03</accession>